<dbReference type="OrthoDB" id="4370297at2"/>
<organism evidence="3 4">
    <name type="scientific">Noviherbaspirillum denitrificans</name>
    <dbReference type="NCBI Taxonomy" id="1968433"/>
    <lineage>
        <taxon>Bacteria</taxon>
        <taxon>Pseudomonadati</taxon>
        <taxon>Pseudomonadota</taxon>
        <taxon>Betaproteobacteria</taxon>
        <taxon>Burkholderiales</taxon>
        <taxon>Oxalobacteraceae</taxon>
        <taxon>Noviherbaspirillum</taxon>
    </lineage>
</organism>
<feature type="domain" description="Acyl-CoA thioesterase-like C-terminal" evidence="2">
    <location>
        <begin position="134"/>
        <end position="263"/>
    </location>
</feature>
<dbReference type="Gene3D" id="2.40.160.210">
    <property type="entry name" value="Acyl-CoA thioesterase, double hotdog domain"/>
    <property type="match status" value="1"/>
</dbReference>
<dbReference type="AlphaFoldDB" id="A0A254TG20"/>
<keyword evidence="4" id="KW-1185">Reference proteome</keyword>
<evidence type="ECO:0000313" key="4">
    <source>
        <dbReference type="Proteomes" id="UP000197535"/>
    </source>
</evidence>
<sequence length="269" mass="29514">MSPHPFDNAIALTPCGDDLYRGATSAPYWNAISPFGGTTVAALMQAMLSHPRRLGDPLALTVNFAGPIRKGEFMVRVHPVRTGRSTQHWLMEIRQGDDAEPVITGTAVFAARRDAWSDTESTLPPVSAPEGIERYASPAKVPFLDRYDVRYVDCDPLAGGSESDTQCWISDVPPRALDFPSIAAHCDTFIPRIFVRKGGPTPIATVTLTINFHADSEALAKVEGHHTFATAKANAFNGGYYDQEGKVWSRNGILLATTHQMVWYRDQEL</sequence>
<reference evidence="3 4" key="1">
    <citation type="submission" date="2016-02" db="EMBL/GenBank/DDBJ databases">
        <authorList>
            <person name="Wen L."/>
            <person name="He K."/>
            <person name="Yang H."/>
        </authorList>
    </citation>
    <scope>NUCLEOTIDE SEQUENCE [LARGE SCALE GENOMIC DNA]</scope>
    <source>
        <strain evidence="3 4">TSA40</strain>
    </source>
</reference>
<dbReference type="InterPro" id="IPR029069">
    <property type="entry name" value="HotDog_dom_sf"/>
</dbReference>
<name>A0A254TG20_9BURK</name>
<dbReference type="SUPFAM" id="SSF54637">
    <property type="entry name" value="Thioesterase/thiol ester dehydrase-isomerase"/>
    <property type="match status" value="2"/>
</dbReference>
<dbReference type="PANTHER" id="PTHR38110:SF1">
    <property type="entry name" value="THIOESTERASE DOMAIN-CONTAINING PROTEIN"/>
    <property type="match status" value="1"/>
</dbReference>
<comment type="caution">
    <text evidence="3">The sequence shown here is derived from an EMBL/GenBank/DDBJ whole genome shotgun (WGS) entry which is preliminary data.</text>
</comment>
<dbReference type="Pfam" id="PF20789">
    <property type="entry name" value="4HBT_3C"/>
    <property type="match status" value="1"/>
</dbReference>
<dbReference type="Pfam" id="PF13622">
    <property type="entry name" value="4HBT_3"/>
    <property type="match status" value="1"/>
</dbReference>
<evidence type="ECO:0000259" key="2">
    <source>
        <dbReference type="Pfam" id="PF20789"/>
    </source>
</evidence>
<dbReference type="RefSeq" id="WP_088710027.1">
    <property type="nucleotide sequence ID" value="NZ_LSTO01000002.1"/>
</dbReference>
<dbReference type="InterPro" id="IPR049450">
    <property type="entry name" value="ACOT8-like_C"/>
</dbReference>
<dbReference type="InterPro" id="IPR052389">
    <property type="entry name" value="Sec_Metab_Biosynth-Assoc"/>
</dbReference>
<evidence type="ECO:0000259" key="1">
    <source>
        <dbReference type="Pfam" id="PF13622"/>
    </source>
</evidence>
<evidence type="ECO:0000313" key="3">
    <source>
        <dbReference type="EMBL" id="OWW18618.1"/>
    </source>
</evidence>
<protein>
    <recommendedName>
        <fullName evidence="5">Acyl-CoA thioesterase</fullName>
    </recommendedName>
</protein>
<dbReference type="EMBL" id="LSTO01000002">
    <property type="protein sequence ID" value="OWW18618.1"/>
    <property type="molecule type" value="Genomic_DNA"/>
</dbReference>
<feature type="domain" description="Acyl-CoA thioesterase-like N-terminal HotDog" evidence="1">
    <location>
        <begin position="27"/>
        <end position="110"/>
    </location>
</feature>
<dbReference type="InterPro" id="IPR049449">
    <property type="entry name" value="TesB_ACOT8-like_N"/>
</dbReference>
<dbReference type="PANTHER" id="PTHR38110">
    <property type="entry name" value="CHROMOSOME 23, WHOLE GENOME SHOTGUN SEQUENCE"/>
    <property type="match status" value="1"/>
</dbReference>
<dbReference type="Proteomes" id="UP000197535">
    <property type="component" value="Unassembled WGS sequence"/>
</dbReference>
<dbReference type="InterPro" id="IPR042171">
    <property type="entry name" value="Acyl-CoA_hotdog"/>
</dbReference>
<evidence type="ECO:0008006" key="5">
    <source>
        <dbReference type="Google" id="ProtNLM"/>
    </source>
</evidence>
<proteinExistence type="predicted"/>
<gene>
    <name evidence="3" type="ORF">AYR66_03250</name>
</gene>
<accession>A0A254TG20</accession>